<dbReference type="CDD" id="cd04301">
    <property type="entry name" value="NAT_SF"/>
    <property type="match status" value="1"/>
</dbReference>
<evidence type="ECO:0000259" key="1">
    <source>
        <dbReference type="PROSITE" id="PS51186"/>
    </source>
</evidence>
<comment type="caution">
    <text evidence="2">The sequence shown here is derived from an EMBL/GenBank/DDBJ whole genome shotgun (WGS) entry which is preliminary data.</text>
</comment>
<accession>A0ABW7HBE8</accession>
<dbReference type="Gene3D" id="3.40.630.30">
    <property type="match status" value="1"/>
</dbReference>
<dbReference type="InterPro" id="IPR016181">
    <property type="entry name" value="Acyl_CoA_acyltransferase"/>
</dbReference>
<name>A0ABW7HBE8_9BURK</name>
<organism evidence="2 3">
    <name type="scientific">Pelomonas candidula</name>
    <dbReference type="NCBI Taxonomy" id="3299025"/>
    <lineage>
        <taxon>Bacteria</taxon>
        <taxon>Pseudomonadati</taxon>
        <taxon>Pseudomonadota</taxon>
        <taxon>Betaproteobacteria</taxon>
        <taxon>Burkholderiales</taxon>
        <taxon>Sphaerotilaceae</taxon>
        <taxon>Roseateles</taxon>
    </lineage>
</organism>
<dbReference type="Proteomes" id="UP001606134">
    <property type="component" value="Unassembled WGS sequence"/>
</dbReference>
<evidence type="ECO:0000313" key="3">
    <source>
        <dbReference type="Proteomes" id="UP001606134"/>
    </source>
</evidence>
<dbReference type="GO" id="GO:0016746">
    <property type="term" value="F:acyltransferase activity"/>
    <property type="evidence" value="ECO:0007669"/>
    <property type="project" value="UniProtKB-KW"/>
</dbReference>
<dbReference type="PANTHER" id="PTHR43305">
    <property type="entry name" value="FAMILY N-ACETYLTRANSFERASE, PUTATIVE (AFU_ORTHOLOGUE AFUA_2G01380)-RELATED"/>
    <property type="match status" value="1"/>
</dbReference>
<dbReference type="InterPro" id="IPR052777">
    <property type="entry name" value="Acetyltransferase_Enz"/>
</dbReference>
<dbReference type="PANTHER" id="PTHR43305:SF1">
    <property type="entry name" value="FAMILY N-ACETYLTRANSFERASE, PUTATIVE (AFU_ORTHOLOGUE AFUA_2G01380)-RELATED"/>
    <property type="match status" value="1"/>
</dbReference>
<dbReference type="Pfam" id="PF00583">
    <property type="entry name" value="Acetyltransf_1"/>
    <property type="match status" value="1"/>
</dbReference>
<keyword evidence="2" id="KW-0808">Transferase</keyword>
<dbReference type="InterPro" id="IPR000182">
    <property type="entry name" value="GNAT_dom"/>
</dbReference>
<feature type="domain" description="N-acetyltransferase" evidence="1">
    <location>
        <begin position="24"/>
        <end position="168"/>
    </location>
</feature>
<keyword evidence="2" id="KW-0012">Acyltransferase</keyword>
<gene>
    <name evidence="2" type="ORF">ACG04R_11185</name>
</gene>
<keyword evidence="3" id="KW-1185">Reference proteome</keyword>
<dbReference type="EC" id="2.3.-.-" evidence="2"/>
<dbReference type="PROSITE" id="PS51186">
    <property type="entry name" value="GNAT"/>
    <property type="match status" value="1"/>
</dbReference>
<reference evidence="2 3" key="1">
    <citation type="submission" date="2024-08" db="EMBL/GenBank/DDBJ databases">
        <authorList>
            <person name="Lu H."/>
        </authorList>
    </citation>
    <scope>NUCLEOTIDE SEQUENCE [LARGE SCALE GENOMIC DNA]</scope>
    <source>
        <strain evidence="2 3">BYS78W</strain>
    </source>
</reference>
<evidence type="ECO:0000313" key="2">
    <source>
        <dbReference type="EMBL" id="MFG6487235.1"/>
    </source>
</evidence>
<dbReference type="SUPFAM" id="SSF55729">
    <property type="entry name" value="Acyl-CoA N-acyltransferases (Nat)"/>
    <property type="match status" value="1"/>
</dbReference>
<proteinExistence type="predicted"/>
<sequence length="168" mass="19040">MIDVDDAITPSQLDAVRTLMRAFITWHRERHTQDLALIDSYFDAEAFEAELAGLPGIYTPPSGRLLLASVDGEAAGCVALRKIEPSVCEMKRMFVYPCFHGRGVGLALAQRLIEHARAAGYERMRLDTSIRQAEATGLYRRLGFREVAPYYDLTDELRNWLIFMELTL</sequence>
<dbReference type="EMBL" id="JBIGIC010000005">
    <property type="protein sequence ID" value="MFG6487235.1"/>
    <property type="molecule type" value="Genomic_DNA"/>
</dbReference>
<protein>
    <submittedName>
        <fullName evidence="2">GNAT family N-acetyltransferase</fullName>
        <ecNumber evidence="2">2.3.-.-</ecNumber>
    </submittedName>
</protein>
<dbReference type="RefSeq" id="WP_394409694.1">
    <property type="nucleotide sequence ID" value="NZ_JBIGIC010000005.1"/>
</dbReference>